<proteinExistence type="predicted"/>
<feature type="transmembrane region" description="Helical" evidence="1">
    <location>
        <begin position="13"/>
        <end position="36"/>
    </location>
</feature>
<reference evidence="2 3" key="2">
    <citation type="submission" date="2018-01" db="EMBL/GenBank/DDBJ databases">
        <title>Genomic study of Klebsiella pneumoniae.</title>
        <authorList>
            <person name="Yang Y."/>
            <person name="Bicalho R."/>
        </authorList>
    </citation>
    <scope>NUCLEOTIDE SEQUENCE [LARGE SCALE GENOMIC DNA]</scope>
    <source>
        <strain evidence="2 3">A11</strain>
    </source>
</reference>
<keyword evidence="1" id="KW-1133">Transmembrane helix</keyword>
<accession>A0A2J4RK59</accession>
<comment type="caution">
    <text evidence="2">The sequence shown here is derived from an EMBL/GenBank/DDBJ whole genome shotgun (WGS) entry which is preliminary data.</text>
</comment>
<keyword evidence="1" id="KW-0812">Transmembrane</keyword>
<dbReference type="Proteomes" id="UP000234505">
    <property type="component" value="Unassembled WGS sequence"/>
</dbReference>
<name>A0A2J4RK59_9ENTR</name>
<evidence type="ECO:0000313" key="3">
    <source>
        <dbReference type="Proteomes" id="UP000234505"/>
    </source>
</evidence>
<keyword evidence="1" id="KW-0472">Membrane</keyword>
<sequence>CDTLAELLDEIDYVLSTITIMEFNVCFSALPLSLIYKAG</sequence>
<dbReference type="EMBL" id="PIDS01000054">
    <property type="protein sequence ID" value="PLL43728.1"/>
    <property type="molecule type" value="Genomic_DNA"/>
</dbReference>
<protein>
    <submittedName>
        <fullName evidence="2">Plasmid SOS inhibition protein A</fullName>
    </submittedName>
</protein>
<gene>
    <name evidence="2" type="ORF">CWN50_03345</name>
</gene>
<reference evidence="2 3" key="1">
    <citation type="submission" date="2017-11" db="EMBL/GenBank/DDBJ databases">
        <authorList>
            <person name="Han C.G."/>
        </authorList>
    </citation>
    <scope>NUCLEOTIDE SEQUENCE [LARGE SCALE GENOMIC DNA]</scope>
    <source>
        <strain evidence="2 3">A11</strain>
    </source>
</reference>
<feature type="non-terminal residue" evidence="2">
    <location>
        <position position="1"/>
    </location>
</feature>
<evidence type="ECO:0000256" key="1">
    <source>
        <dbReference type="SAM" id="Phobius"/>
    </source>
</evidence>
<dbReference type="AlphaFoldDB" id="A0A2J4RK59"/>
<organism evidence="2 3">
    <name type="scientific">Klebsiella michiganensis</name>
    <dbReference type="NCBI Taxonomy" id="1134687"/>
    <lineage>
        <taxon>Bacteria</taxon>
        <taxon>Pseudomonadati</taxon>
        <taxon>Pseudomonadota</taxon>
        <taxon>Gammaproteobacteria</taxon>
        <taxon>Enterobacterales</taxon>
        <taxon>Enterobacteriaceae</taxon>
        <taxon>Klebsiella/Raoultella group</taxon>
        <taxon>Klebsiella</taxon>
    </lineage>
</organism>
<evidence type="ECO:0000313" key="2">
    <source>
        <dbReference type="EMBL" id="PLL43728.1"/>
    </source>
</evidence>